<proteinExistence type="inferred from homology"/>
<dbReference type="InterPro" id="IPR027356">
    <property type="entry name" value="NPH3_dom"/>
</dbReference>
<sequence>MDRERFAYAESQRHKPPCKGWWVEDMAELGIDLYWRIMIAVKSGGKMPSSLTGEALKIYTARWLPNIREKKC</sequence>
<evidence type="ECO:0000259" key="2">
    <source>
        <dbReference type="PROSITE" id="PS51649"/>
    </source>
</evidence>
<dbReference type="EMBL" id="JAQIZT010000017">
    <property type="protein sequence ID" value="KAJ6960079.1"/>
    <property type="molecule type" value="Genomic_DNA"/>
</dbReference>
<accession>A0AAD6LG78</accession>
<dbReference type="Proteomes" id="UP001164929">
    <property type="component" value="Chromosome 17"/>
</dbReference>
<evidence type="ECO:0000256" key="1">
    <source>
        <dbReference type="PROSITE-ProRule" id="PRU00982"/>
    </source>
</evidence>
<reference evidence="3" key="1">
    <citation type="journal article" date="2023" name="Mol. Ecol. Resour.">
        <title>Chromosome-level genome assembly of a triploid poplar Populus alba 'Berolinensis'.</title>
        <authorList>
            <person name="Chen S."/>
            <person name="Yu Y."/>
            <person name="Wang X."/>
            <person name="Wang S."/>
            <person name="Zhang T."/>
            <person name="Zhou Y."/>
            <person name="He R."/>
            <person name="Meng N."/>
            <person name="Wang Y."/>
            <person name="Liu W."/>
            <person name="Liu Z."/>
            <person name="Liu J."/>
            <person name="Guo Q."/>
            <person name="Huang H."/>
            <person name="Sederoff R.R."/>
            <person name="Wang G."/>
            <person name="Qu G."/>
            <person name="Chen S."/>
        </authorList>
    </citation>
    <scope>NUCLEOTIDE SEQUENCE</scope>
    <source>
        <strain evidence="3">SC-2020</strain>
    </source>
</reference>
<name>A0AAD6LG78_9ROSI</name>
<feature type="domain" description="NPH3" evidence="2">
    <location>
        <begin position="20"/>
        <end position="72"/>
    </location>
</feature>
<dbReference type="Pfam" id="PF03000">
    <property type="entry name" value="NPH3"/>
    <property type="match status" value="1"/>
</dbReference>
<gene>
    <name evidence="3" type="ORF">NC653_038196</name>
</gene>
<evidence type="ECO:0000313" key="4">
    <source>
        <dbReference type="Proteomes" id="UP001164929"/>
    </source>
</evidence>
<dbReference type="AlphaFoldDB" id="A0AAD6LG78"/>
<dbReference type="PROSITE" id="PS51649">
    <property type="entry name" value="NPH3"/>
    <property type="match status" value="1"/>
</dbReference>
<keyword evidence="4" id="KW-1185">Reference proteome</keyword>
<evidence type="ECO:0000313" key="3">
    <source>
        <dbReference type="EMBL" id="KAJ6960079.1"/>
    </source>
</evidence>
<comment type="similarity">
    <text evidence="1">Belongs to the NPH3 family.</text>
</comment>
<organism evidence="3 4">
    <name type="scientific">Populus alba x Populus x berolinensis</name>
    <dbReference type="NCBI Taxonomy" id="444605"/>
    <lineage>
        <taxon>Eukaryota</taxon>
        <taxon>Viridiplantae</taxon>
        <taxon>Streptophyta</taxon>
        <taxon>Embryophyta</taxon>
        <taxon>Tracheophyta</taxon>
        <taxon>Spermatophyta</taxon>
        <taxon>Magnoliopsida</taxon>
        <taxon>eudicotyledons</taxon>
        <taxon>Gunneridae</taxon>
        <taxon>Pentapetalae</taxon>
        <taxon>rosids</taxon>
        <taxon>fabids</taxon>
        <taxon>Malpighiales</taxon>
        <taxon>Salicaceae</taxon>
        <taxon>Saliceae</taxon>
        <taxon>Populus</taxon>
    </lineage>
</organism>
<comment type="caution">
    <text evidence="3">The sequence shown here is derived from an EMBL/GenBank/DDBJ whole genome shotgun (WGS) entry which is preliminary data.</text>
</comment>
<protein>
    <recommendedName>
        <fullName evidence="2">NPH3 domain-containing protein</fullName>
    </recommendedName>
</protein>